<evidence type="ECO:0000256" key="5">
    <source>
        <dbReference type="ARBA" id="ARBA00023163"/>
    </source>
</evidence>
<reference evidence="8 9" key="1">
    <citation type="submission" date="2009-08" db="EMBL/GenBank/DDBJ databases">
        <title>The Genome Sequence of Spizellomyces punctatus strain DAOM BR117.</title>
        <authorList>
            <consortium name="The Broad Institute Genome Sequencing Platform"/>
            <person name="Russ C."/>
            <person name="Cuomo C."/>
            <person name="Shea T."/>
            <person name="Young S.K."/>
            <person name="Zeng Q."/>
            <person name="Koehrsen M."/>
            <person name="Haas B."/>
            <person name="Borodovsky M."/>
            <person name="Guigo R."/>
            <person name="Alvarado L."/>
            <person name="Berlin A."/>
            <person name="Bochicchio J."/>
            <person name="Borenstein D."/>
            <person name="Chapman S."/>
            <person name="Chen Z."/>
            <person name="Engels R."/>
            <person name="Freedman E."/>
            <person name="Gellesch M."/>
            <person name="Goldberg J."/>
            <person name="Griggs A."/>
            <person name="Gujja S."/>
            <person name="Heiman D."/>
            <person name="Hepburn T."/>
            <person name="Howarth C."/>
            <person name="Jen D."/>
            <person name="Larson L."/>
            <person name="Lewis B."/>
            <person name="Mehta T."/>
            <person name="Park D."/>
            <person name="Pearson M."/>
            <person name="Roberts A."/>
            <person name="Saif S."/>
            <person name="Shenoy N."/>
            <person name="Sisk P."/>
            <person name="Stolte C."/>
            <person name="Sykes S."/>
            <person name="Thomson T."/>
            <person name="Walk T."/>
            <person name="White J."/>
            <person name="Yandava C."/>
            <person name="Burger G."/>
            <person name="Gray M.W."/>
            <person name="Holland P.W.H."/>
            <person name="King N."/>
            <person name="Lang F.B.F."/>
            <person name="Roger A.J."/>
            <person name="Ruiz-Trillo I."/>
            <person name="Lander E."/>
            <person name="Nusbaum C."/>
        </authorList>
    </citation>
    <scope>NUCLEOTIDE SEQUENCE [LARGE SCALE GENOMIC DNA]</scope>
    <source>
        <strain evidence="8 9">DAOM BR117</strain>
    </source>
</reference>
<evidence type="ECO:0000256" key="6">
    <source>
        <dbReference type="PROSITE-ProRule" id="PRU00221"/>
    </source>
</evidence>
<keyword evidence="4" id="KW-0805">Transcription regulation</keyword>
<dbReference type="Gene3D" id="2.130.10.10">
    <property type="entry name" value="YVTN repeat-like/Quinoprotein amine dehydrogenase"/>
    <property type="match status" value="1"/>
</dbReference>
<dbReference type="PROSITE" id="PS50294">
    <property type="entry name" value="WD_REPEATS_REGION"/>
    <property type="match status" value="1"/>
</dbReference>
<dbReference type="PANTHER" id="PTHR10253">
    <property type="entry name" value="POLYCOMB PROTEIN"/>
    <property type="match status" value="1"/>
</dbReference>
<feature type="region of interest" description="Disordered" evidence="7">
    <location>
        <begin position="1"/>
        <end position="61"/>
    </location>
</feature>
<keyword evidence="9" id="KW-1185">Reference proteome</keyword>
<organism evidence="8 9">
    <name type="scientific">Spizellomyces punctatus (strain DAOM BR117)</name>
    <dbReference type="NCBI Taxonomy" id="645134"/>
    <lineage>
        <taxon>Eukaryota</taxon>
        <taxon>Fungi</taxon>
        <taxon>Fungi incertae sedis</taxon>
        <taxon>Chytridiomycota</taxon>
        <taxon>Chytridiomycota incertae sedis</taxon>
        <taxon>Chytridiomycetes</taxon>
        <taxon>Spizellomycetales</taxon>
        <taxon>Spizellomycetaceae</taxon>
        <taxon>Spizellomyces</taxon>
    </lineage>
</organism>
<dbReference type="Proteomes" id="UP000053201">
    <property type="component" value="Unassembled WGS sequence"/>
</dbReference>
<dbReference type="InterPro" id="IPR015943">
    <property type="entry name" value="WD40/YVTN_repeat-like_dom_sf"/>
</dbReference>
<keyword evidence="2 6" id="KW-0853">WD repeat</keyword>
<protein>
    <submittedName>
        <fullName evidence="8">Uncharacterized protein</fullName>
    </submittedName>
</protein>
<feature type="repeat" description="WD" evidence="6">
    <location>
        <begin position="190"/>
        <end position="232"/>
    </location>
</feature>
<dbReference type="VEuPathDB" id="FungiDB:SPPG_02787"/>
<sequence length="429" mass="47678">MKRTREESLPPVNTDVYVDDCSHQNRRLRPEPAPNSISSPPARDLTPTLAEKPQPLPPGKDEILSSLRLRRIVRENHGSCINQCVFFPSTSTVASEQDAGTANNVLATIGGPQANFYDNEHCGDHLDIMSHFVVNGVGYCKDAEESPTETPELLTCCWLHVDQDAVLAAAGTDSDIHILSVTRSEEIARLKGHTDRILDLQPHPTDVNLLLSVSDDGNVKLWHVRAKKCLCVYFVKATAAAFHPNGMSFLTSSSKGVVVDWEIPEDLLHLSENEAIAAPVEHIDEGQQVVWSDQLHGNNYIDCIRYVDEKVLSKSVNGKVVFWDPISAEIIHSFTIKGSGGSNYCRFDVSSCGQYFCIGNPSGNVFIYNLAQGELISTLDHSRSTKTVRCCAFSHDCRNIIYVGDDALIWRFDYISEEMIQEWNDEESD</sequence>
<dbReference type="InterPro" id="IPR051243">
    <property type="entry name" value="PcG_WD-repeat"/>
</dbReference>
<dbReference type="SUPFAM" id="SSF50978">
    <property type="entry name" value="WD40 repeat-like"/>
    <property type="match status" value="1"/>
</dbReference>
<accession>A0A0L0HMH6</accession>
<evidence type="ECO:0000256" key="4">
    <source>
        <dbReference type="ARBA" id="ARBA00023015"/>
    </source>
</evidence>
<dbReference type="Pfam" id="PF00400">
    <property type="entry name" value="WD40"/>
    <property type="match status" value="2"/>
</dbReference>
<dbReference type="AlphaFoldDB" id="A0A0L0HMH6"/>
<dbReference type="GeneID" id="27686348"/>
<evidence type="ECO:0000256" key="7">
    <source>
        <dbReference type="SAM" id="MobiDB-lite"/>
    </source>
</evidence>
<keyword evidence="5" id="KW-0804">Transcription</keyword>
<dbReference type="PROSITE" id="PS50082">
    <property type="entry name" value="WD_REPEATS_2"/>
    <property type="match status" value="1"/>
</dbReference>
<evidence type="ECO:0000256" key="3">
    <source>
        <dbReference type="ARBA" id="ARBA00022737"/>
    </source>
</evidence>
<comment type="similarity">
    <text evidence="1">Belongs to the WD repeat ESC family.</text>
</comment>
<evidence type="ECO:0000256" key="2">
    <source>
        <dbReference type="ARBA" id="ARBA00022574"/>
    </source>
</evidence>
<dbReference type="OMA" id="RDVHRNY"/>
<dbReference type="EMBL" id="KQ257453">
    <property type="protein sequence ID" value="KND02312.1"/>
    <property type="molecule type" value="Genomic_DNA"/>
</dbReference>
<gene>
    <name evidence="8" type="ORF">SPPG_02787</name>
</gene>
<dbReference type="SMART" id="SM00320">
    <property type="entry name" value="WD40"/>
    <property type="match status" value="5"/>
</dbReference>
<evidence type="ECO:0000256" key="1">
    <source>
        <dbReference type="ARBA" id="ARBA00008075"/>
    </source>
</evidence>
<evidence type="ECO:0000313" key="8">
    <source>
        <dbReference type="EMBL" id="KND02312.1"/>
    </source>
</evidence>
<dbReference type="OrthoDB" id="7318948at2759"/>
<dbReference type="InParanoid" id="A0A0L0HMH6"/>
<evidence type="ECO:0000313" key="9">
    <source>
        <dbReference type="Proteomes" id="UP000053201"/>
    </source>
</evidence>
<dbReference type="InterPro" id="IPR001680">
    <property type="entry name" value="WD40_rpt"/>
</dbReference>
<proteinExistence type="inferred from homology"/>
<name>A0A0L0HMH6_SPIPD</name>
<dbReference type="eggNOG" id="KOG1034">
    <property type="taxonomic scope" value="Eukaryota"/>
</dbReference>
<keyword evidence="3" id="KW-0677">Repeat</keyword>
<dbReference type="InterPro" id="IPR036322">
    <property type="entry name" value="WD40_repeat_dom_sf"/>
</dbReference>
<dbReference type="STRING" id="645134.A0A0L0HMH6"/>
<dbReference type="RefSeq" id="XP_016610351.1">
    <property type="nucleotide sequence ID" value="XM_016751071.1"/>
</dbReference>